<evidence type="ECO:0000313" key="2">
    <source>
        <dbReference type="EMBL" id="TDA20161.1"/>
    </source>
</evidence>
<protein>
    <submittedName>
        <fullName evidence="2">GNAT family N-acetyltransferase</fullName>
    </submittedName>
</protein>
<dbReference type="Proteomes" id="UP000295710">
    <property type="component" value="Unassembled WGS sequence"/>
</dbReference>
<dbReference type="InterPro" id="IPR000182">
    <property type="entry name" value="GNAT_dom"/>
</dbReference>
<evidence type="ECO:0000313" key="3">
    <source>
        <dbReference type="Proteomes" id="UP000295710"/>
    </source>
</evidence>
<dbReference type="Gene3D" id="3.40.630.30">
    <property type="match status" value="1"/>
</dbReference>
<evidence type="ECO:0000259" key="1">
    <source>
        <dbReference type="PROSITE" id="PS51186"/>
    </source>
</evidence>
<dbReference type="PROSITE" id="PS51186">
    <property type="entry name" value="GNAT"/>
    <property type="match status" value="1"/>
</dbReference>
<proteinExistence type="predicted"/>
<dbReference type="GO" id="GO:0016747">
    <property type="term" value="F:acyltransferase activity, transferring groups other than amino-acyl groups"/>
    <property type="evidence" value="ECO:0007669"/>
    <property type="project" value="InterPro"/>
</dbReference>
<reference evidence="2 3" key="1">
    <citation type="journal article" date="2016" name="Nat. Microbiol.">
        <title>The Mouse Intestinal Bacterial Collection (miBC) provides host-specific insight into cultured diversity and functional potential of the gut microbiota.</title>
        <authorList>
            <person name="Lagkouvardos I."/>
            <person name="Pukall R."/>
            <person name="Abt B."/>
            <person name="Foesel B.U."/>
            <person name="Meier-Kolthoff J.P."/>
            <person name="Kumar N."/>
            <person name="Bresciani A."/>
            <person name="Martinez I."/>
            <person name="Just S."/>
            <person name="Ziegler C."/>
            <person name="Brugiroux S."/>
            <person name="Garzetti D."/>
            <person name="Wenning M."/>
            <person name="Bui T.P."/>
            <person name="Wang J."/>
            <person name="Hugenholtz F."/>
            <person name="Plugge C.M."/>
            <person name="Peterson D.A."/>
            <person name="Hornef M.W."/>
            <person name="Baines J.F."/>
            <person name="Smidt H."/>
            <person name="Walter J."/>
            <person name="Kristiansen K."/>
            <person name="Nielsen H.B."/>
            <person name="Haller D."/>
            <person name="Overmann J."/>
            <person name="Stecher B."/>
            <person name="Clavel T."/>
        </authorList>
    </citation>
    <scope>NUCLEOTIDE SEQUENCE [LARGE SCALE GENOMIC DNA]</scope>
    <source>
        <strain evidence="2 3">DSM 28560</strain>
    </source>
</reference>
<accession>A0A4R4FA22</accession>
<dbReference type="SUPFAM" id="SSF55729">
    <property type="entry name" value="Acyl-CoA N-acyltransferases (Nat)"/>
    <property type="match status" value="1"/>
</dbReference>
<sequence>MLEKLNITLEQVDLEELPQFTKKLQEAFSIAVKEKFGTNEPVPSEKEIQESFHSEGTEIYHIGLNGNRVGGAVLTIDKKTQHNFLDLFFISPEHHSRDLGFAAWKAIEVKYPDTTVWETITPYFEERNIHFYINKCGFHIVEFFNERHIDPNMSRPQNQSGELVPGTDTYFRFEKVMK</sequence>
<feature type="domain" description="N-acetyltransferase" evidence="1">
    <location>
        <begin position="7"/>
        <end position="158"/>
    </location>
</feature>
<dbReference type="InterPro" id="IPR016181">
    <property type="entry name" value="Acyl_CoA_acyltransferase"/>
</dbReference>
<dbReference type="AlphaFoldDB" id="A0A4R4FA22"/>
<keyword evidence="2" id="KW-0808">Transferase</keyword>
<dbReference type="Pfam" id="PF00583">
    <property type="entry name" value="Acetyltransf_1"/>
    <property type="match status" value="1"/>
</dbReference>
<gene>
    <name evidence="2" type="ORF">E1963_18630</name>
</gene>
<organism evidence="2 3">
    <name type="scientific">Extibacter muris</name>
    <dbReference type="NCBI Taxonomy" id="1796622"/>
    <lineage>
        <taxon>Bacteria</taxon>
        <taxon>Bacillati</taxon>
        <taxon>Bacillota</taxon>
        <taxon>Clostridia</taxon>
        <taxon>Lachnospirales</taxon>
        <taxon>Lachnospiraceae</taxon>
        <taxon>Extibacter</taxon>
    </lineage>
</organism>
<dbReference type="RefSeq" id="WP_132281424.1">
    <property type="nucleotide sequence ID" value="NZ_JAOBST010000064.1"/>
</dbReference>
<name>A0A4R4FA22_9FIRM</name>
<comment type="caution">
    <text evidence="2">The sequence shown here is derived from an EMBL/GenBank/DDBJ whole genome shotgun (WGS) entry which is preliminary data.</text>
</comment>
<keyword evidence="3" id="KW-1185">Reference proteome</keyword>
<dbReference type="EMBL" id="SMMX01000030">
    <property type="protein sequence ID" value="TDA20161.1"/>
    <property type="molecule type" value="Genomic_DNA"/>
</dbReference>